<accession>A0A2V5KTU3</accession>
<dbReference type="Pfam" id="PF13545">
    <property type="entry name" value="HTH_Crp_2"/>
    <property type="match status" value="1"/>
</dbReference>
<dbReference type="InterPro" id="IPR018490">
    <property type="entry name" value="cNMP-bd_dom_sf"/>
</dbReference>
<dbReference type="GO" id="GO:0003700">
    <property type="term" value="F:DNA-binding transcription factor activity"/>
    <property type="evidence" value="ECO:0007669"/>
    <property type="project" value="TreeGrafter"/>
</dbReference>
<reference evidence="8 9" key="1">
    <citation type="submission" date="2018-05" db="EMBL/GenBank/DDBJ databases">
        <title>Paenibacillus flagellatus sp. nov., isolated from selenium mineral soil.</title>
        <authorList>
            <person name="Dai X."/>
        </authorList>
    </citation>
    <scope>NUCLEOTIDE SEQUENCE [LARGE SCALE GENOMIC DNA]</scope>
    <source>
        <strain evidence="8 9">DXL2</strain>
    </source>
</reference>
<keyword evidence="3" id="KW-0010">Activator</keyword>
<organism evidence="8 9">
    <name type="scientific">Paenibacillus flagellatus</name>
    <dbReference type="NCBI Taxonomy" id="2211139"/>
    <lineage>
        <taxon>Bacteria</taxon>
        <taxon>Bacillati</taxon>
        <taxon>Bacillota</taxon>
        <taxon>Bacilli</taxon>
        <taxon>Bacillales</taxon>
        <taxon>Paenibacillaceae</taxon>
        <taxon>Paenibacillus</taxon>
    </lineage>
</organism>
<evidence type="ECO:0000256" key="4">
    <source>
        <dbReference type="ARBA" id="ARBA00023163"/>
    </source>
</evidence>
<feature type="domain" description="Cyclic nucleotide-binding" evidence="6">
    <location>
        <begin position="86"/>
        <end position="206"/>
    </location>
</feature>
<dbReference type="PROSITE" id="PS50042">
    <property type="entry name" value="CNMP_BINDING_3"/>
    <property type="match status" value="1"/>
</dbReference>
<dbReference type="InterPro" id="IPR036388">
    <property type="entry name" value="WH-like_DNA-bd_sf"/>
</dbReference>
<keyword evidence="4" id="KW-0804">Transcription</keyword>
<dbReference type="InterPro" id="IPR000595">
    <property type="entry name" value="cNMP-bd_dom"/>
</dbReference>
<dbReference type="InterPro" id="IPR036390">
    <property type="entry name" value="WH_DNA-bd_sf"/>
</dbReference>
<dbReference type="PROSITE" id="PS51063">
    <property type="entry name" value="HTH_CRP_2"/>
    <property type="match status" value="1"/>
</dbReference>
<evidence type="ECO:0000256" key="1">
    <source>
        <dbReference type="ARBA" id="ARBA00023015"/>
    </source>
</evidence>
<dbReference type="CDD" id="cd00038">
    <property type="entry name" value="CAP_ED"/>
    <property type="match status" value="1"/>
</dbReference>
<evidence type="ECO:0000256" key="3">
    <source>
        <dbReference type="ARBA" id="ARBA00023159"/>
    </source>
</evidence>
<keyword evidence="2" id="KW-0238">DNA-binding</keyword>
<name>A0A2V5KTU3_9BACL</name>
<proteinExistence type="predicted"/>
<dbReference type="SUPFAM" id="SSF46785">
    <property type="entry name" value="Winged helix' DNA-binding domain"/>
    <property type="match status" value="1"/>
</dbReference>
<dbReference type="OrthoDB" id="9812325at2"/>
<evidence type="ECO:0000259" key="7">
    <source>
        <dbReference type="PROSITE" id="PS51063"/>
    </source>
</evidence>
<dbReference type="Gene3D" id="2.60.120.10">
    <property type="entry name" value="Jelly Rolls"/>
    <property type="match status" value="1"/>
</dbReference>
<dbReference type="AlphaFoldDB" id="A0A2V5KTU3"/>
<dbReference type="InterPro" id="IPR050397">
    <property type="entry name" value="Env_Response_Regulators"/>
</dbReference>
<evidence type="ECO:0000313" key="9">
    <source>
        <dbReference type="Proteomes" id="UP000247476"/>
    </source>
</evidence>
<dbReference type="InterPro" id="IPR014710">
    <property type="entry name" value="RmlC-like_jellyroll"/>
</dbReference>
<dbReference type="SMART" id="SM00100">
    <property type="entry name" value="cNMP"/>
    <property type="match status" value="1"/>
</dbReference>
<gene>
    <name evidence="8" type="ORF">DLM86_20175</name>
</gene>
<evidence type="ECO:0000256" key="5">
    <source>
        <dbReference type="SAM" id="MobiDB-lite"/>
    </source>
</evidence>
<dbReference type="SUPFAM" id="SSF51206">
    <property type="entry name" value="cAMP-binding domain-like"/>
    <property type="match status" value="1"/>
</dbReference>
<dbReference type="Pfam" id="PF00027">
    <property type="entry name" value="cNMP_binding"/>
    <property type="match status" value="1"/>
</dbReference>
<evidence type="ECO:0000259" key="6">
    <source>
        <dbReference type="PROSITE" id="PS50042"/>
    </source>
</evidence>
<dbReference type="Gene3D" id="1.10.10.10">
    <property type="entry name" value="Winged helix-like DNA-binding domain superfamily/Winged helix DNA-binding domain"/>
    <property type="match status" value="1"/>
</dbReference>
<dbReference type="EMBL" id="QJVJ01000009">
    <property type="protein sequence ID" value="PYI52706.1"/>
    <property type="molecule type" value="Genomic_DNA"/>
</dbReference>
<keyword evidence="1" id="KW-0805">Transcription regulation</keyword>
<sequence>MADHRGSPGYFHVDGQEEHDGHDDLQRNNGRVHWEHLLLVRRSDPPVLSQYSARRRRRNVGWTTTRTETKEGNTLDKLKWLSRIDLLRRLDPEELRRLEPETPIETVPKGALIASPHDGRHRLYLIKAGSVRLYKLTAGGKELTVDLLGAGHIFGEIGTFTTGSDNLYAEARETSVICSIDKARFDRLIGEHPQLALHFIEIVSNRLKEVEEMMERMAYGSVRQRLLFLLGKLTDKYGTALPAEANGGGEPGWVRLDVGLTHQELAAMAGSIRETVTDALNALAADGIVSKEGLRKPLRVHRERLRAAMEEG</sequence>
<dbReference type="InterPro" id="IPR012318">
    <property type="entry name" value="HTH_CRP"/>
</dbReference>
<dbReference type="Proteomes" id="UP000247476">
    <property type="component" value="Unassembled WGS sequence"/>
</dbReference>
<comment type="caution">
    <text evidence="8">The sequence shown here is derived from an EMBL/GenBank/DDBJ whole genome shotgun (WGS) entry which is preliminary data.</text>
</comment>
<dbReference type="GO" id="GO:0005829">
    <property type="term" value="C:cytosol"/>
    <property type="evidence" value="ECO:0007669"/>
    <property type="project" value="TreeGrafter"/>
</dbReference>
<evidence type="ECO:0000256" key="2">
    <source>
        <dbReference type="ARBA" id="ARBA00023125"/>
    </source>
</evidence>
<evidence type="ECO:0000313" key="8">
    <source>
        <dbReference type="EMBL" id="PYI52706.1"/>
    </source>
</evidence>
<dbReference type="PANTHER" id="PTHR24567:SF74">
    <property type="entry name" value="HTH-TYPE TRANSCRIPTIONAL REGULATOR ARCR"/>
    <property type="match status" value="1"/>
</dbReference>
<dbReference type="PANTHER" id="PTHR24567">
    <property type="entry name" value="CRP FAMILY TRANSCRIPTIONAL REGULATORY PROTEIN"/>
    <property type="match status" value="1"/>
</dbReference>
<feature type="domain" description="HTH crp-type" evidence="7">
    <location>
        <begin position="220"/>
        <end position="304"/>
    </location>
</feature>
<feature type="region of interest" description="Disordered" evidence="5">
    <location>
        <begin position="1"/>
        <end position="27"/>
    </location>
</feature>
<protein>
    <submittedName>
        <fullName evidence="8">Crp/Fnr family transcriptional regulator</fullName>
    </submittedName>
</protein>
<keyword evidence="9" id="KW-1185">Reference proteome</keyword>
<feature type="compositionally biased region" description="Basic and acidic residues" evidence="5">
    <location>
        <begin position="14"/>
        <end position="27"/>
    </location>
</feature>
<dbReference type="GO" id="GO:0003677">
    <property type="term" value="F:DNA binding"/>
    <property type="evidence" value="ECO:0007669"/>
    <property type="project" value="UniProtKB-KW"/>
</dbReference>
<dbReference type="SMART" id="SM00419">
    <property type="entry name" value="HTH_CRP"/>
    <property type="match status" value="1"/>
</dbReference>